<feature type="compositionally biased region" description="Low complexity" evidence="9">
    <location>
        <begin position="409"/>
        <end position="423"/>
    </location>
</feature>
<evidence type="ECO:0000256" key="8">
    <source>
        <dbReference type="ARBA" id="ARBA00048679"/>
    </source>
</evidence>
<evidence type="ECO:0000256" key="5">
    <source>
        <dbReference type="ARBA" id="ARBA00022777"/>
    </source>
</evidence>
<evidence type="ECO:0000313" key="11">
    <source>
        <dbReference type="EMBL" id="KYQ89550.1"/>
    </source>
</evidence>
<evidence type="ECO:0000256" key="6">
    <source>
        <dbReference type="ARBA" id="ARBA00022840"/>
    </source>
</evidence>
<dbReference type="EMBL" id="LODT01000039">
    <property type="protein sequence ID" value="KYQ89550.1"/>
    <property type="molecule type" value="Genomic_DNA"/>
</dbReference>
<dbReference type="STRING" id="361077.A0A151Z6H0"/>
<dbReference type="Pfam" id="PF00069">
    <property type="entry name" value="Pkinase"/>
    <property type="match status" value="1"/>
</dbReference>
<evidence type="ECO:0000256" key="7">
    <source>
        <dbReference type="ARBA" id="ARBA00047899"/>
    </source>
</evidence>
<keyword evidence="6" id="KW-0067">ATP-binding</keyword>
<keyword evidence="2" id="KW-0723">Serine/threonine-protein kinase</keyword>
<feature type="compositionally biased region" description="Low complexity" evidence="9">
    <location>
        <begin position="600"/>
        <end position="657"/>
    </location>
</feature>
<sequence>MNRIFEFGNNFIEAAGNKVRDLKISENVGSVVGAITGVKSIGSAYEINGRLYTVQRLIAEGGFGFVYQVRDDYNQIYALKRMILQDKERFAAIKNEIDVMQRFRNSNIVKLEGYKITENPERREIEVLMLMELCSGGSVLDIMNARTNRKLEEREILAIFHDVCMGVLEMHSQSPPIAHRDLKIENVLLCEQTNRYKICDFGSATTRTFNTKQDQERNRAEDDINLFTTLFYRPPEMVDLYRGDIINEKVDIWALGCLLFKMAYYADPFDGGSLQIINNNYKIPENSRFSDRLNGLIQSLLITSPVERPSIFDVCNRLSELKGGPKKVYTQPPRVNSSNSLSSSSNSTPSGNNSPILSSHQSIRNSNNNSPVNSKKLFDLLDSNSHSTPNQGSTRSSPNPVRHNQPIINQQSNNNNNSFGFNDGFDDFDAWGHPSMTNSNGSVPLPNKPLSNSNNVSPQPVTNNHKNNDGFGDLFSNVPTPQHQQQQQPPIKKVQPQQQTIKTSNSSMSDLEGLNWTTTPSNSTKTSSSSVGNNFVSSQNSNPTFEFGDFESFNNSPSSSTKNHDNSFNSTILTPTTSNSSSPMNSTNSFNHTMNGSGGHFNSSGSGSILQPMNSSPLNNSPNRTNFYQSPQPQQPNLFNQQPPTNNMNNNFKPNYNIDLNSFTKTNQSPSSSYNGINTFNNNSNNQKGVQQQQQQQKPEQKVLNFDIFK</sequence>
<dbReference type="Gene3D" id="1.10.510.10">
    <property type="entry name" value="Transferase(Phosphotransferase) domain 1"/>
    <property type="match status" value="1"/>
</dbReference>
<dbReference type="OMA" id="LFKMAFY"/>
<dbReference type="PROSITE" id="PS00108">
    <property type="entry name" value="PROTEIN_KINASE_ST"/>
    <property type="match status" value="1"/>
</dbReference>
<gene>
    <name evidence="11" type="ORF">DLAC_09499</name>
</gene>
<evidence type="ECO:0000256" key="1">
    <source>
        <dbReference type="ARBA" id="ARBA00012513"/>
    </source>
</evidence>
<dbReference type="EC" id="2.7.11.1" evidence="1"/>
<proteinExistence type="predicted"/>
<feature type="region of interest" description="Disordered" evidence="9">
    <location>
        <begin position="323"/>
        <end position="710"/>
    </location>
</feature>
<evidence type="ECO:0000259" key="10">
    <source>
        <dbReference type="PROSITE" id="PS50011"/>
    </source>
</evidence>
<organism evidence="11 12">
    <name type="scientific">Tieghemostelium lacteum</name>
    <name type="common">Slime mold</name>
    <name type="synonym">Dictyostelium lacteum</name>
    <dbReference type="NCBI Taxonomy" id="361077"/>
    <lineage>
        <taxon>Eukaryota</taxon>
        <taxon>Amoebozoa</taxon>
        <taxon>Evosea</taxon>
        <taxon>Eumycetozoa</taxon>
        <taxon>Dictyostelia</taxon>
        <taxon>Dictyosteliales</taxon>
        <taxon>Raperosteliaceae</taxon>
        <taxon>Tieghemostelium</taxon>
    </lineage>
</organism>
<evidence type="ECO:0000256" key="3">
    <source>
        <dbReference type="ARBA" id="ARBA00022679"/>
    </source>
</evidence>
<protein>
    <recommendedName>
        <fullName evidence="1">non-specific serine/threonine protein kinase</fullName>
        <ecNumber evidence="1">2.7.11.1</ecNumber>
    </recommendedName>
</protein>
<comment type="catalytic activity">
    <reaction evidence="8">
        <text>L-seryl-[protein] + ATP = O-phospho-L-seryl-[protein] + ADP + H(+)</text>
        <dbReference type="Rhea" id="RHEA:17989"/>
        <dbReference type="Rhea" id="RHEA-COMP:9863"/>
        <dbReference type="Rhea" id="RHEA-COMP:11604"/>
        <dbReference type="ChEBI" id="CHEBI:15378"/>
        <dbReference type="ChEBI" id="CHEBI:29999"/>
        <dbReference type="ChEBI" id="CHEBI:30616"/>
        <dbReference type="ChEBI" id="CHEBI:83421"/>
        <dbReference type="ChEBI" id="CHEBI:456216"/>
        <dbReference type="EC" id="2.7.11.1"/>
    </reaction>
</comment>
<dbReference type="GO" id="GO:0005524">
    <property type="term" value="F:ATP binding"/>
    <property type="evidence" value="ECO:0007669"/>
    <property type="project" value="UniProtKB-KW"/>
</dbReference>
<comment type="catalytic activity">
    <reaction evidence="7">
        <text>L-threonyl-[protein] + ATP = O-phospho-L-threonyl-[protein] + ADP + H(+)</text>
        <dbReference type="Rhea" id="RHEA:46608"/>
        <dbReference type="Rhea" id="RHEA-COMP:11060"/>
        <dbReference type="Rhea" id="RHEA-COMP:11605"/>
        <dbReference type="ChEBI" id="CHEBI:15378"/>
        <dbReference type="ChEBI" id="CHEBI:30013"/>
        <dbReference type="ChEBI" id="CHEBI:30616"/>
        <dbReference type="ChEBI" id="CHEBI:61977"/>
        <dbReference type="ChEBI" id="CHEBI:456216"/>
        <dbReference type="EC" id="2.7.11.1"/>
    </reaction>
</comment>
<keyword evidence="12" id="KW-1185">Reference proteome</keyword>
<keyword evidence="4" id="KW-0547">Nucleotide-binding</keyword>
<feature type="compositionally biased region" description="Polar residues" evidence="9">
    <location>
        <begin position="552"/>
        <end position="561"/>
    </location>
</feature>
<feature type="compositionally biased region" description="Low complexity" evidence="9">
    <location>
        <begin position="478"/>
        <end position="501"/>
    </location>
</feature>
<dbReference type="InterPro" id="IPR000719">
    <property type="entry name" value="Prot_kinase_dom"/>
</dbReference>
<keyword evidence="3" id="KW-0808">Transferase</keyword>
<comment type="caution">
    <text evidence="11">The sequence shown here is derived from an EMBL/GenBank/DDBJ whole genome shotgun (WGS) entry which is preliminary data.</text>
</comment>
<evidence type="ECO:0000313" key="12">
    <source>
        <dbReference type="Proteomes" id="UP000076078"/>
    </source>
</evidence>
<feature type="compositionally biased region" description="Low complexity" evidence="9">
    <location>
        <begin position="517"/>
        <end position="542"/>
    </location>
</feature>
<dbReference type="InterPro" id="IPR011009">
    <property type="entry name" value="Kinase-like_dom_sf"/>
</dbReference>
<dbReference type="Proteomes" id="UP000076078">
    <property type="component" value="Unassembled WGS sequence"/>
</dbReference>
<keyword evidence="5" id="KW-0418">Kinase</keyword>
<dbReference type="GO" id="GO:0005737">
    <property type="term" value="C:cytoplasm"/>
    <property type="evidence" value="ECO:0007669"/>
    <property type="project" value="TreeGrafter"/>
</dbReference>
<feature type="compositionally biased region" description="Low complexity" evidence="9">
    <location>
        <begin position="569"/>
        <end position="591"/>
    </location>
</feature>
<dbReference type="InParanoid" id="A0A151Z6H0"/>
<evidence type="ECO:0000256" key="9">
    <source>
        <dbReference type="SAM" id="MobiDB-lite"/>
    </source>
</evidence>
<feature type="compositionally biased region" description="Low complexity" evidence="9">
    <location>
        <begin position="336"/>
        <end position="354"/>
    </location>
</feature>
<dbReference type="GO" id="GO:0004674">
    <property type="term" value="F:protein serine/threonine kinase activity"/>
    <property type="evidence" value="ECO:0007669"/>
    <property type="project" value="UniProtKB-KW"/>
</dbReference>
<name>A0A151Z6H0_TIELA</name>
<feature type="compositionally biased region" description="Polar residues" evidence="9">
    <location>
        <begin position="355"/>
        <end position="364"/>
    </location>
</feature>
<dbReference type="AlphaFoldDB" id="A0A151Z6H0"/>
<feature type="compositionally biased region" description="Low complexity" evidence="9">
    <location>
        <begin position="672"/>
        <end position="698"/>
    </location>
</feature>
<feature type="compositionally biased region" description="Polar residues" evidence="9">
    <location>
        <begin position="658"/>
        <end position="671"/>
    </location>
</feature>
<dbReference type="SUPFAM" id="SSF56112">
    <property type="entry name" value="Protein kinase-like (PK-like)"/>
    <property type="match status" value="1"/>
</dbReference>
<feature type="compositionally biased region" description="Polar residues" evidence="9">
    <location>
        <begin position="382"/>
        <end position="399"/>
    </location>
</feature>
<feature type="compositionally biased region" description="Low complexity" evidence="9">
    <location>
        <begin position="365"/>
        <end position="374"/>
    </location>
</feature>
<accession>A0A151Z6H0</accession>
<dbReference type="PANTHER" id="PTHR22967">
    <property type="entry name" value="SERINE/THREONINE PROTEIN KINASE"/>
    <property type="match status" value="1"/>
</dbReference>
<reference evidence="11 12" key="1">
    <citation type="submission" date="2015-12" db="EMBL/GenBank/DDBJ databases">
        <title>Dictyostelia acquired genes for synthesis and detection of signals that induce cell-type specialization by lateral gene transfer from prokaryotes.</title>
        <authorList>
            <person name="Gloeckner G."/>
            <person name="Schaap P."/>
        </authorList>
    </citation>
    <scope>NUCLEOTIDE SEQUENCE [LARGE SCALE GENOMIC DNA]</scope>
    <source>
        <strain evidence="11 12">TK</strain>
    </source>
</reference>
<dbReference type="SMART" id="SM00220">
    <property type="entry name" value="S_TKc"/>
    <property type="match status" value="1"/>
</dbReference>
<dbReference type="InterPro" id="IPR008271">
    <property type="entry name" value="Ser/Thr_kinase_AS"/>
</dbReference>
<feature type="domain" description="Protein kinase" evidence="10">
    <location>
        <begin position="52"/>
        <end position="321"/>
    </location>
</feature>
<evidence type="ECO:0000256" key="4">
    <source>
        <dbReference type="ARBA" id="ARBA00022741"/>
    </source>
</evidence>
<dbReference type="OrthoDB" id="248923at2759"/>
<feature type="compositionally biased region" description="Low complexity" evidence="9">
    <location>
        <begin position="442"/>
        <end position="458"/>
    </location>
</feature>
<evidence type="ECO:0000256" key="2">
    <source>
        <dbReference type="ARBA" id="ARBA00022527"/>
    </source>
</evidence>
<dbReference type="PANTHER" id="PTHR22967:SF57">
    <property type="entry name" value="AUXILIN, ISOFORM A-RELATED"/>
    <property type="match status" value="1"/>
</dbReference>
<dbReference type="PROSITE" id="PS50011">
    <property type="entry name" value="PROTEIN_KINASE_DOM"/>
    <property type="match status" value="1"/>
</dbReference>